<protein>
    <submittedName>
        <fullName evidence="1">Uncharacterized protein</fullName>
    </submittedName>
</protein>
<proteinExistence type="predicted"/>
<comment type="caution">
    <text evidence="1">The sequence shown here is derived from an EMBL/GenBank/DDBJ whole genome shotgun (WGS) entry which is preliminary data.</text>
</comment>
<evidence type="ECO:0000313" key="2">
    <source>
        <dbReference type="Proteomes" id="UP000237000"/>
    </source>
</evidence>
<name>A0A2P5F6A4_TREOI</name>
<dbReference type="Proteomes" id="UP000237000">
    <property type="component" value="Unassembled WGS sequence"/>
</dbReference>
<dbReference type="AlphaFoldDB" id="A0A2P5F6A4"/>
<keyword evidence="2" id="KW-1185">Reference proteome</keyword>
<dbReference type="EMBL" id="JXTC01000059">
    <property type="protein sequence ID" value="PON93321.1"/>
    <property type="molecule type" value="Genomic_DNA"/>
</dbReference>
<organism evidence="1 2">
    <name type="scientific">Trema orientale</name>
    <name type="common">Charcoal tree</name>
    <name type="synonym">Celtis orientalis</name>
    <dbReference type="NCBI Taxonomy" id="63057"/>
    <lineage>
        <taxon>Eukaryota</taxon>
        <taxon>Viridiplantae</taxon>
        <taxon>Streptophyta</taxon>
        <taxon>Embryophyta</taxon>
        <taxon>Tracheophyta</taxon>
        <taxon>Spermatophyta</taxon>
        <taxon>Magnoliopsida</taxon>
        <taxon>eudicotyledons</taxon>
        <taxon>Gunneridae</taxon>
        <taxon>Pentapetalae</taxon>
        <taxon>rosids</taxon>
        <taxon>fabids</taxon>
        <taxon>Rosales</taxon>
        <taxon>Cannabaceae</taxon>
        <taxon>Trema</taxon>
    </lineage>
</organism>
<sequence length="123" mass="14395">KGKKVQKWRRERKGVRVSRATRSGWQQGQAYWSSVCLWCIVHLQHILFGPRVQPRLGPIHSRHGFCVQRHWRGSQSPIRRHNLQMTSLARSGEVEWALCGPRGWGRTRLHGLLLHVGRGYWTD</sequence>
<evidence type="ECO:0000313" key="1">
    <source>
        <dbReference type="EMBL" id="PON93321.1"/>
    </source>
</evidence>
<dbReference type="InParanoid" id="A0A2P5F6A4"/>
<gene>
    <name evidence="1" type="ORF">TorRG33x02_108920</name>
</gene>
<reference evidence="2" key="1">
    <citation type="submission" date="2016-06" db="EMBL/GenBank/DDBJ databases">
        <title>Parallel loss of symbiosis genes in relatives of nitrogen-fixing non-legume Parasponia.</title>
        <authorList>
            <person name="Van Velzen R."/>
            <person name="Holmer R."/>
            <person name="Bu F."/>
            <person name="Rutten L."/>
            <person name="Van Zeijl A."/>
            <person name="Liu W."/>
            <person name="Santuari L."/>
            <person name="Cao Q."/>
            <person name="Sharma T."/>
            <person name="Shen D."/>
            <person name="Roswanjaya Y."/>
            <person name="Wardhani T."/>
            <person name="Kalhor M.S."/>
            <person name="Jansen J."/>
            <person name="Van den Hoogen J."/>
            <person name="Gungor B."/>
            <person name="Hartog M."/>
            <person name="Hontelez J."/>
            <person name="Verver J."/>
            <person name="Yang W.-C."/>
            <person name="Schijlen E."/>
            <person name="Repin R."/>
            <person name="Schilthuizen M."/>
            <person name="Schranz E."/>
            <person name="Heidstra R."/>
            <person name="Miyata K."/>
            <person name="Fedorova E."/>
            <person name="Kohlen W."/>
            <person name="Bisseling T."/>
            <person name="Smit S."/>
            <person name="Geurts R."/>
        </authorList>
    </citation>
    <scope>NUCLEOTIDE SEQUENCE [LARGE SCALE GENOMIC DNA]</scope>
    <source>
        <strain evidence="2">cv. RG33-2</strain>
    </source>
</reference>
<feature type="non-terminal residue" evidence="1">
    <location>
        <position position="1"/>
    </location>
</feature>
<accession>A0A2P5F6A4</accession>